<name>A0A0F9J4V9_9ZZZZ</name>
<sequence length="69" mass="8167">MKTKLCNICKKIKDITKFYKYSKMKDELRPICKSCKEKGKLTFICSICNKEHLTNNIQEEIYGDPPEYV</sequence>
<accession>A0A0F9J4V9</accession>
<feature type="non-terminal residue" evidence="1">
    <location>
        <position position="69"/>
    </location>
</feature>
<comment type="caution">
    <text evidence="1">The sequence shown here is derived from an EMBL/GenBank/DDBJ whole genome shotgun (WGS) entry which is preliminary data.</text>
</comment>
<reference evidence="1" key="1">
    <citation type="journal article" date="2015" name="Nature">
        <title>Complex archaea that bridge the gap between prokaryotes and eukaryotes.</title>
        <authorList>
            <person name="Spang A."/>
            <person name="Saw J.H."/>
            <person name="Jorgensen S.L."/>
            <person name="Zaremba-Niedzwiedzka K."/>
            <person name="Martijn J."/>
            <person name="Lind A.E."/>
            <person name="van Eijk R."/>
            <person name="Schleper C."/>
            <person name="Guy L."/>
            <person name="Ettema T.J."/>
        </authorList>
    </citation>
    <scope>NUCLEOTIDE SEQUENCE</scope>
</reference>
<organism evidence="1">
    <name type="scientific">marine sediment metagenome</name>
    <dbReference type="NCBI Taxonomy" id="412755"/>
    <lineage>
        <taxon>unclassified sequences</taxon>
        <taxon>metagenomes</taxon>
        <taxon>ecological metagenomes</taxon>
    </lineage>
</organism>
<dbReference type="EMBL" id="LAZR01012320">
    <property type="protein sequence ID" value="KKM27454.1"/>
    <property type="molecule type" value="Genomic_DNA"/>
</dbReference>
<protein>
    <submittedName>
        <fullName evidence="1">Uncharacterized protein</fullName>
    </submittedName>
</protein>
<gene>
    <name evidence="1" type="ORF">LCGC14_1574660</name>
</gene>
<dbReference type="AlphaFoldDB" id="A0A0F9J4V9"/>
<proteinExistence type="predicted"/>
<evidence type="ECO:0000313" key="1">
    <source>
        <dbReference type="EMBL" id="KKM27454.1"/>
    </source>
</evidence>